<feature type="domain" description="Endonuclease/exonuclease/phosphatase" evidence="1">
    <location>
        <begin position="41"/>
        <end position="287"/>
    </location>
</feature>
<organism evidence="2 3">
    <name type="scientific">Chaetoceros tenuissimus</name>
    <dbReference type="NCBI Taxonomy" id="426638"/>
    <lineage>
        <taxon>Eukaryota</taxon>
        <taxon>Sar</taxon>
        <taxon>Stramenopiles</taxon>
        <taxon>Ochrophyta</taxon>
        <taxon>Bacillariophyta</taxon>
        <taxon>Coscinodiscophyceae</taxon>
        <taxon>Chaetocerotophycidae</taxon>
        <taxon>Chaetocerotales</taxon>
        <taxon>Chaetocerotaceae</taxon>
        <taxon>Chaetoceros</taxon>
    </lineage>
</organism>
<dbReference type="InterPro" id="IPR036691">
    <property type="entry name" value="Endo/exonu/phosph_ase_sf"/>
</dbReference>
<dbReference type="InterPro" id="IPR005135">
    <property type="entry name" value="Endo/exonuclease/phosphatase"/>
</dbReference>
<dbReference type="Pfam" id="PF03372">
    <property type="entry name" value="Exo_endo_phos"/>
    <property type="match status" value="1"/>
</dbReference>
<reference evidence="2 3" key="1">
    <citation type="journal article" date="2021" name="Sci. Rep.">
        <title>The genome of the diatom Chaetoceros tenuissimus carries an ancient integrated fragment of an extant virus.</title>
        <authorList>
            <person name="Hongo Y."/>
            <person name="Kimura K."/>
            <person name="Takaki Y."/>
            <person name="Yoshida Y."/>
            <person name="Baba S."/>
            <person name="Kobayashi G."/>
            <person name="Nagasaki K."/>
            <person name="Hano T."/>
            <person name="Tomaru Y."/>
        </authorList>
    </citation>
    <scope>NUCLEOTIDE SEQUENCE [LARGE SCALE GENOMIC DNA]</scope>
    <source>
        <strain evidence="2 3">NIES-3715</strain>
    </source>
</reference>
<protein>
    <recommendedName>
        <fullName evidence="1">Endonuclease/exonuclease/phosphatase domain-containing protein</fullName>
    </recommendedName>
</protein>
<dbReference type="PANTHER" id="PTHR12121">
    <property type="entry name" value="CARBON CATABOLITE REPRESSOR PROTEIN 4"/>
    <property type="match status" value="1"/>
</dbReference>
<dbReference type="SUPFAM" id="SSF56219">
    <property type="entry name" value="DNase I-like"/>
    <property type="match status" value="1"/>
</dbReference>
<evidence type="ECO:0000313" key="3">
    <source>
        <dbReference type="Proteomes" id="UP001054902"/>
    </source>
</evidence>
<accession>A0AAD3HDI3</accession>
<name>A0AAD3HDI3_9STRA</name>
<dbReference type="Gene3D" id="3.60.10.10">
    <property type="entry name" value="Endonuclease/exonuclease/phosphatase"/>
    <property type="match status" value="1"/>
</dbReference>
<evidence type="ECO:0000313" key="2">
    <source>
        <dbReference type="EMBL" id="GFH59251.1"/>
    </source>
</evidence>
<keyword evidence="3" id="KW-1185">Reference proteome</keyword>
<proteinExistence type="predicted"/>
<dbReference type="PANTHER" id="PTHR12121:SF34">
    <property type="entry name" value="PROTEIN ANGEL"/>
    <property type="match status" value="1"/>
</dbReference>
<dbReference type="EMBL" id="BLLK01000062">
    <property type="protein sequence ID" value="GFH59251.1"/>
    <property type="molecule type" value="Genomic_DNA"/>
</dbReference>
<evidence type="ECO:0000259" key="1">
    <source>
        <dbReference type="Pfam" id="PF03372"/>
    </source>
</evidence>
<dbReference type="GO" id="GO:0000175">
    <property type="term" value="F:3'-5'-RNA exonuclease activity"/>
    <property type="evidence" value="ECO:0007669"/>
    <property type="project" value="TreeGrafter"/>
</dbReference>
<sequence length="444" mass="51500">MLSHQQRLISRPSWVKSLDTDLHVFNCRDDDRQVHEVSLYSWNILSQYLFDSTPQWYQYVAKNAPLQWKDRLPKIVDELVNWNADVICLQEVEFYAFDDLQTLLQEYGYNGVMQSSKKRTGQHPYGVCTFYKEEKFKLVECIHRSRVMVSMLQLKTVPSQNVLAVMNVHLEGAPSKSITRVRQLQNAFQDLKNNHVHHDFVIVGDFNSILDKSACSIYLKEGSCANYDHILEWGRLVDSQIASIPKHTYSFHSAYDENLMIESPMDYITFVSSPHRYTAGLDQIWYHDENDSIRVKGLKMSFSSAEFREKILNSGLPSANHPSDHIGIGCILQFDESKHEKRENLQAKEPLHFNAKRMSTAELEETATQLLSTIDFEGKDEFLSIIKNSLNVPSGEKPSDEEIQQIRSLRLRKKELFESLPQEKRDILMEVSKLLKVANSRYDK</sequence>
<dbReference type="AlphaFoldDB" id="A0AAD3HDI3"/>
<comment type="caution">
    <text evidence="2">The sequence shown here is derived from an EMBL/GenBank/DDBJ whole genome shotgun (WGS) entry which is preliminary data.</text>
</comment>
<dbReference type="InterPro" id="IPR050410">
    <property type="entry name" value="CCR4/nocturin_mRNA_transcr"/>
</dbReference>
<dbReference type="Proteomes" id="UP001054902">
    <property type="component" value="Unassembled WGS sequence"/>
</dbReference>
<gene>
    <name evidence="2" type="ORF">CTEN210_15727</name>
</gene>